<dbReference type="GO" id="GO:0004818">
    <property type="term" value="F:glutamate-tRNA ligase activity"/>
    <property type="evidence" value="ECO:0007669"/>
    <property type="project" value="UniProtKB-EC"/>
</dbReference>
<keyword evidence="15" id="KW-0732">Signal</keyword>
<keyword evidence="4 12" id="KW-0820">tRNA-binding</keyword>
<evidence type="ECO:0000256" key="4">
    <source>
        <dbReference type="ARBA" id="ARBA00022555"/>
    </source>
</evidence>
<keyword evidence="6 13" id="KW-0547">Nucleotide-binding</keyword>
<dbReference type="AlphaFoldDB" id="A0A6U4Q6N7"/>
<feature type="region of interest" description="Disordered" evidence="14">
    <location>
        <begin position="651"/>
        <end position="679"/>
    </location>
</feature>
<evidence type="ECO:0000256" key="3">
    <source>
        <dbReference type="ARBA" id="ARBA00012835"/>
    </source>
</evidence>
<feature type="chain" id="PRO_5035585676" description="glutamate--tRNA ligase" evidence="15">
    <location>
        <begin position="29"/>
        <end position="853"/>
    </location>
</feature>
<keyword evidence="9 13" id="KW-0648">Protein biosynthesis</keyword>
<keyword evidence="7 13" id="KW-0067">ATP-binding</keyword>
<dbReference type="InterPro" id="IPR033910">
    <property type="entry name" value="GluRS_core"/>
</dbReference>
<dbReference type="FunFam" id="3.40.50.620:FF:000045">
    <property type="entry name" value="Glutamate--tRNA ligase, mitochondrial"/>
    <property type="match status" value="1"/>
</dbReference>
<evidence type="ECO:0000256" key="14">
    <source>
        <dbReference type="SAM" id="MobiDB-lite"/>
    </source>
</evidence>
<evidence type="ECO:0000313" key="17">
    <source>
        <dbReference type="EMBL" id="CAD8758948.1"/>
    </source>
</evidence>
<dbReference type="Gene3D" id="1.10.10.350">
    <property type="match status" value="1"/>
</dbReference>
<dbReference type="InterPro" id="IPR012340">
    <property type="entry name" value="NA-bd_OB-fold"/>
</dbReference>
<organism evidence="17">
    <name type="scientific">Hemiselmis andersenii</name>
    <name type="common">Cryptophyte alga</name>
    <dbReference type="NCBI Taxonomy" id="464988"/>
    <lineage>
        <taxon>Eukaryota</taxon>
        <taxon>Cryptophyceae</taxon>
        <taxon>Cryptomonadales</taxon>
        <taxon>Hemiselmidaceae</taxon>
        <taxon>Hemiselmis</taxon>
    </lineage>
</organism>
<dbReference type="Gene3D" id="2.40.50.140">
    <property type="entry name" value="Nucleic acid-binding proteins"/>
    <property type="match status" value="1"/>
</dbReference>
<dbReference type="PANTHER" id="PTHR43311:SF2">
    <property type="entry name" value="GLUTAMATE--TRNA LIGASE, MITOCHONDRIAL-RELATED"/>
    <property type="match status" value="1"/>
</dbReference>
<dbReference type="Gene3D" id="3.40.50.620">
    <property type="entry name" value="HUPs"/>
    <property type="match status" value="1"/>
</dbReference>
<evidence type="ECO:0000256" key="6">
    <source>
        <dbReference type="ARBA" id="ARBA00022741"/>
    </source>
</evidence>
<dbReference type="InterPro" id="IPR008925">
    <property type="entry name" value="aa_tRNA-synth_I_cd-bd_sf"/>
</dbReference>
<evidence type="ECO:0000256" key="10">
    <source>
        <dbReference type="ARBA" id="ARBA00023146"/>
    </source>
</evidence>
<evidence type="ECO:0000256" key="1">
    <source>
        <dbReference type="ARBA" id="ARBA00004173"/>
    </source>
</evidence>
<evidence type="ECO:0000259" key="16">
    <source>
        <dbReference type="PROSITE" id="PS50886"/>
    </source>
</evidence>
<feature type="signal peptide" evidence="15">
    <location>
        <begin position="1"/>
        <end position="28"/>
    </location>
</feature>
<dbReference type="SUPFAM" id="SSF48163">
    <property type="entry name" value="An anticodon-binding domain of class I aminoacyl-tRNA synthetases"/>
    <property type="match status" value="1"/>
</dbReference>
<dbReference type="InterPro" id="IPR000924">
    <property type="entry name" value="Glu/Gln-tRNA-synth"/>
</dbReference>
<dbReference type="GO" id="GO:0005739">
    <property type="term" value="C:mitochondrion"/>
    <property type="evidence" value="ECO:0007669"/>
    <property type="project" value="UniProtKB-SubCell"/>
</dbReference>
<reference evidence="17" key="1">
    <citation type="submission" date="2021-01" db="EMBL/GenBank/DDBJ databases">
        <authorList>
            <person name="Corre E."/>
            <person name="Pelletier E."/>
            <person name="Niang G."/>
            <person name="Scheremetjew M."/>
            <person name="Finn R."/>
            <person name="Kale V."/>
            <person name="Holt S."/>
            <person name="Cochrane G."/>
            <person name="Meng A."/>
            <person name="Brown T."/>
            <person name="Cohen L."/>
        </authorList>
    </citation>
    <scope>NUCLEOTIDE SEQUENCE</scope>
    <source>
        <strain evidence="17">CCMP441</strain>
        <strain evidence="18">CCMP644</strain>
    </source>
</reference>
<gene>
    <name evidence="18" type="ORF">HAND00432_LOCUS18699</name>
    <name evidence="17" type="ORF">HAND1043_LOCUS25462</name>
</gene>
<keyword evidence="5 13" id="KW-0436">Ligase</keyword>
<evidence type="ECO:0000256" key="15">
    <source>
        <dbReference type="SAM" id="SignalP"/>
    </source>
</evidence>
<dbReference type="CDD" id="cd00808">
    <property type="entry name" value="GluRS_core"/>
    <property type="match status" value="1"/>
</dbReference>
<dbReference type="GO" id="GO:0005524">
    <property type="term" value="F:ATP binding"/>
    <property type="evidence" value="ECO:0007669"/>
    <property type="project" value="UniProtKB-KW"/>
</dbReference>
<evidence type="ECO:0000256" key="8">
    <source>
        <dbReference type="ARBA" id="ARBA00022884"/>
    </source>
</evidence>
<dbReference type="PRINTS" id="PR00987">
    <property type="entry name" value="TRNASYNTHGLU"/>
</dbReference>
<evidence type="ECO:0000256" key="2">
    <source>
        <dbReference type="ARBA" id="ARBA00007894"/>
    </source>
</evidence>
<dbReference type="InterPro" id="IPR001412">
    <property type="entry name" value="aa-tRNA-synth_I_CS"/>
</dbReference>
<evidence type="ECO:0000256" key="7">
    <source>
        <dbReference type="ARBA" id="ARBA00022840"/>
    </source>
</evidence>
<dbReference type="HAMAP" id="MF_00022">
    <property type="entry name" value="Glu_tRNA_synth_type1"/>
    <property type="match status" value="1"/>
</dbReference>
<evidence type="ECO:0000256" key="13">
    <source>
        <dbReference type="RuleBase" id="RU363037"/>
    </source>
</evidence>
<sequence>MIRQRSSLSLVVLSMMVCTTMLRSVTSAAHTSLKGTAPPLAFMQPLSLTPRLSPFLARSVRHNPRRVAVPSMTATSEAGVAKDWLKDAGISFVDKTEPRLRFAPSPTGSLHVGGARTALYNYLAAAKNGGKFVVRIEDTDVARSTKESEKSMIDDLKWLGLDWEEGPYVDGPGAPYRQSERGDIYRQLAEKLMELGYAYPCFCTEEELEAKRKAAEEAGDPVAYDGTWRDADPEEVKKRMDAGEPYTYRFKVPKGKVVAIDDLVRGVVRWDVEATLGDFILMRSTGVPVYNFCVAVDDALMGITTVVRAEEHLTNTIRQVLVLEALGFPVPQYAHCSLILGEDRSKLSKRHGATSCNQFREQGYLPEAMINYLALLGWNDGTDKDVYTRDELIDSFDLSRVTPSPAMFDITKLKWLNGQHLRAMDPAEFRPMVSELLIKEGIVDKDDEDFTAHVTTMVQEKCELVNDAATIVKTVLGYQLEGVLETPEAEPYLSDDFGYFASEVAKSVKAGEFPEADGPNYQAEFKSWVNALGKTTDRKGKRLFMPLRIALTGNQAGPAVEDQIRAVALAAKAGAKDVVPLIERVERLKKWVSEHEGELKKKEREASSITGLGHLGDSEVGGACMVAVAKLAPQQQRTVLALALQLAETHPHGEGAPAGGGGTQVVAGKGGETRTLDRSGNVEPVSRLDLRVGKIVSCEKHPEADALYVEKIDVGDPEGPRTVISGLANHVPIDDMVGATVAVVCNLKPAKMRGIESFGMVLCGSNEEHSKVELLVPAEGSEPGERLALENMGVIQPAEEDKVLKSKSQQKVWKIVAPDMKLDGDGAATYRGSKFTTSRGPLTCKTLTNANVG</sequence>
<dbReference type="PANTHER" id="PTHR43311">
    <property type="entry name" value="GLUTAMATE--TRNA LIGASE"/>
    <property type="match status" value="1"/>
</dbReference>
<dbReference type="InterPro" id="IPR020058">
    <property type="entry name" value="Glu/Gln-tRNA-synth_Ib_cat-dom"/>
</dbReference>
<dbReference type="InterPro" id="IPR049940">
    <property type="entry name" value="GluQ/Sye"/>
</dbReference>
<dbReference type="EC" id="6.1.1.17" evidence="3"/>
<feature type="domain" description="TRNA-binding" evidence="16">
    <location>
        <begin position="684"/>
        <end position="788"/>
    </location>
</feature>
<keyword evidence="10 13" id="KW-0030">Aminoacyl-tRNA synthetase</keyword>
<dbReference type="NCBIfam" id="TIGR00464">
    <property type="entry name" value="gltX_bact"/>
    <property type="match status" value="1"/>
</dbReference>
<proteinExistence type="inferred from homology"/>
<accession>A0A6U4Q6N7</accession>
<dbReference type="EMBL" id="HBFK01041981">
    <property type="protein sequence ID" value="CAD8758948.1"/>
    <property type="molecule type" value="Transcribed_RNA"/>
</dbReference>
<comment type="similarity">
    <text evidence="2">Belongs to the class-I aminoacyl-tRNA synthetase family. Glutamate--tRNA ligase type 1 subfamily.</text>
</comment>
<dbReference type="GO" id="GO:0006424">
    <property type="term" value="P:glutamyl-tRNA aminoacylation"/>
    <property type="evidence" value="ECO:0007669"/>
    <property type="project" value="InterPro"/>
</dbReference>
<keyword evidence="8 12" id="KW-0694">RNA-binding</keyword>
<dbReference type="GO" id="GO:0000049">
    <property type="term" value="F:tRNA binding"/>
    <property type="evidence" value="ECO:0007669"/>
    <property type="project" value="UniProtKB-UniRule"/>
</dbReference>
<evidence type="ECO:0000313" key="18">
    <source>
        <dbReference type="EMBL" id="CAD8967705.1"/>
    </source>
</evidence>
<dbReference type="SUPFAM" id="SSF50249">
    <property type="entry name" value="Nucleic acid-binding proteins"/>
    <property type="match status" value="1"/>
</dbReference>
<dbReference type="GO" id="GO:0008270">
    <property type="term" value="F:zinc ion binding"/>
    <property type="evidence" value="ECO:0007669"/>
    <property type="project" value="InterPro"/>
</dbReference>
<dbReference type="CDD" id="cd02799">
    <property type="entry name" value="tRNA_bind_EMAP-II_like"/>
    <property type="match status" value="1"/>
</dbReference>
<name>A0A6U4Q6N7_HEMAN</name>
<evidence type="ECO:0000256" key="11">
    <source>
        <dbReference type="ARBA" id="ARBA00030865"/>
    </source>
</evidence>
<dbReference type="PROSITE" id="PS50886">
    <property type="entry name" value="TRBD"/>
    <property type="match status" value="1"/>
</dbReference>
<dbReference type="InterPro" id="IPR014729">
    <property type="entry name" value="Rossmann-like_a/b/a_fold"/>
</dbReference>
<dbReference type="Pfam" id="PF00749">
    <property type="entry name" value="tRNA-synt_1c"/>
    <property type="match status" value="1"/>
</dbReference>
<dbReference type="Pfam" id="PF01588">
    <property type="entry name" value="tRNA_bind"/>
    <property type="match status" value="1"/>
</dbReference>
<evidence type="ECO:0000256" key="12">
    <source>
        <dbReference type="PROSITE-ProRule" id="PRU00209"/>
    </source>
</evidence>
<dbReference type="InterPro" id="IPR004527">
    <property type="entry name" value="Glu-tRNA-ligase_bac/mito"/>
</dbReference>
<dbReference type="InterPro" id="IPR020751">
    <property type="entry name" value="aa-tRNA-synth_I_codon-bd_sub2"/>
</dbReference>
<dbReference type="SUPFAM" id="SSF52374">
    <property type="entry name" value="Nucleotidylyl transferase"/>
    <property type="match status" value="1"/>
</dbReference>
<dbReference type="InterPro" id="IPR002547">
    <property type="entry name" value="tRNA-bd_dom"/>
</dbReference>
<dbReference type="PROSITE" id="PS00178">
    <property type="entry name" value="AA_TRNA_LIGASE_I"/>
    <property type="match status" value="1"/>
</dbReference>
<dbReference type="EMBL" id="HBFX01031001">
    <property type="protein sequence ID" value="CAD8967705.1"/>
    <property type="molecule type" value="Transcribed_RNA"/>
</dbReference>
<evidence type="ECO:0000256" key="5">
    <source>
        <dbReference type="ARBA" id="ARBA00022598"/>
    </source>
</evidence>
<protein>
    <recommendedName>
        <fullName evidence="3">glutamate--tRNA ligase</fullName>
        <ecNumber evidence="3">6.1.1.17</ecNumber>
    </recommendedName>
    <alternativeName>
        <fullName evidence="11">Glutamyl-tRNA synthetase</fullName>
    </alternativeName>
</protein>
<comment type="subcellular location">
    <subcellularLocation>
        <location evidence="1">Mitochondrion</location>
    </subcellularLocation>
</comment>
<evidence type="ECO:0000256" key="9">
    <source>
        <dbReference type="ARBA" id="ARBA00022917"/>
    </source>
</evidence>